<proteinExistence type="predicted"/>
<dbReference type="EMBL" id="JACYXI010000005">
    <property type="protein sequence ID" value="MBD8891910.1"/>
    <property type="molecule type" value="Genomic_DNA"/>
</dbReference>
<protein>
    <submittedName>
        <fullName evidence="2">Enediyne biosynthesis protein UnbU</fullName>
    </submittedName>
</protein>
<feature type="transmembrane region" description="Helical" evidence="1">
    <location>
        <begin position="78"/>
        <end position="96"/>
    </location>
</feature>
<evidence type="ECO:0000256" key="1">
    <source>
        <dbReference type="SAM" id="Phobius"/>
    </source>
</evidence>
<feature type="transmembrane region" description="Helical" evidence="1">
    <location>
        <begin position="249"/>
        <end position="282"/>
    </location>
</feature>
<feature type="transmembrane region" description="Helical" evidence="1">
    <location>
        <begin position="191"/>
        <end position="211"/>
    </location>
</feature>
<keyword evidence="1" id="KW-1133">Transmembrane helix</keyword>
<feature type="transmembrane region" description="Helical" evidence="1">
    <location>
        <begin position="217"/>
        <end position="237"/>
    </location>
</feature>
<name>A0ABR9CNB4_9HYPH</name>
<evidence type="ECO:0000313" key="3">
    <source>
        <dbReference type="Proteomes" id="UP000632063"/>
    </source>
</evidence>
<reference evidence="3" key="1">
    <citation type="submission" date="2020-09" db="EMBL/GenBank/DDBJ databases">
        <title>The genome sequence of strain Labrenzia suaedae 4C16A.</title>
        <authorList>
            <person name="Liu Y."/>
        </authorList>
    </citation>
    <scope>NUCLEOTIDE SEQUENCE [LARGE SCALE GENOMIC DNA]</scope>
    <source>
        <strain evidence="3">4C16A</strain>
    </source>
</reference>
<evidence type="ECO:0000313" key="2">
    <source>
        <dbReference type="EMBL" id="MBD8891910.1"/>
    </source>
</evidence>
<reference evidence="2 3" key="2">
    <citation type="journal article" date="2021" name="Int. J. Syst. Evol. Microbiol.">
        <title>Roseibium litorale sp. nov., isolated from a tidal flat sediment and proposal for the reclassification of Labrenzia polysiphoniae as Roseibium polysiphoniae comb. nov.</title>
        <authorList>
            <person name="Liu Y."/>
            <person name="Pei T."/>
            <person name="Du J."/>
            <person name="Chao M."/>
            <person name="Deng M.R."/>
            <person name="Zhu H."/>
        </authorList>
    </citation>
    <scope>NUCLEOTIDE SEQUENCE [LARGE SCALE GENOMIC DNA]</scope>
    <source>
        <strain evidence="2 3">4C16A</strain>
    </source>
</reference>
<accession>A0ABR9CNB4</accession>
<gene>
    <name evidence="2" type="ORF">IG616_10145</name>
</gene>
<keyword evidence="1" id="KW-0812">Transmembrane</keyword>
<keyword evidence="3" id="KW-1185">Reference proteome</keyword>
<organism evidence="2 3">
    <name type="scientific">Roseibium litorale</name>
    <dbReference type="NCBI Taxonomy" id="2803841"/>
    <lineage>
        <taxon>Bacteria</taxon>
        <taxon>Pseudomonadati</taxon>
        <taxon>Pseudomonadota</taxon>
        <taxon>Alphaproteobacteria</taxon>
        <taxon>Hyphomicrobiales</taxon>
        <taxon>Stappiaceae</taxon>
        <taxon>Roseibium</taxon>
    </lineage>
</organism>
<keyword evidence="1" id="KW-0472">Membrane</keyword>
<sequence>MSLGERWYIDTRLKGLARFAFAITVLNVLGHLWLGFEQSWITPFVALSAAYGTELAAETAQAFAERRQPRYLGTPGKFVSFLLSAHISGLAVGMLLFAAEQLWVVAFGASLAVASKWLFRVTVPTENGPASRHFLNPSNFGITVVLLLFPSVGIAPPYMFAENTSGVLDWLLPLLVISTGSLLNTKLTGRMPLIGAWLASFATQAIIRGVINGTPIVAGLLPMTGFAFILFTFYMITDPATSPGRPRDQVIFAASVAAVYGLLMELHVVFGLFFALTAVTAMRGLLLKLPLKREAVVLASSGGGK</sequence>
<feature type="transmembrane region" description="Helical" evidence="1">
    <location>
        <begin position="102"/>
        <end position="119"/>
    </location>
</feature>
<feature type="transmembrane region" description="Helical" evidence="1">
    <location>
        <begin position="16"/>
        <end position="34"/>
    </location>
</feature>
<dbReference type="Proteomes" id="UP000632063">
    <property type="component" value="Unassembled WGS sequence"/>
</dbReference>
<comment type="caution">
    <text evidence="2">The sequence shown here is derived from an EMBL/GenBank/DDBJ whole genome shotgun (WGS) entry which is preliminary data.</text>
</comment>
<feature type="transmembrane region" description="Helical" evidence="1">
    <location>
        <begin position="140"/>
        <end position="161"/>
    </location>
</feature>